<sequence length="663" mass="74400">MHSPRRDETSRESRRVFGIQGGPDSTMPPGGCRATPKDAEKSSFSPGTRVKSIDSLDRPFTKSNLVPLIEEPKRGCCENTSTPIPPVNSPQQDYRYRSAIRKPKEACDLGKCKYAKLQAETTFCNTQKLLDKIQNLKKSIQELETCQSRGKQETSRRKDGTTQTQDLVVTDLNSARLIVNNSIKQMTKLKTFLDDEYCWWKMFKKMDFTCCDTKVPHLHGYLDGTMITLKMMEENMEDGFLPPALKRASVNVTDDEEDFEESYVESFLENTRKYKDSSNSPIPNLEFHDSKSDDSCKKQCPTTCSSDDRTPKEIKTVDDDLEPRPSISGLFNTMEDRISSALKLPRESKQDRSSTDLAKRSKRTFSSENTASKKAVTIDTSTSMDILADLVNGTMTKPKGLKSLMTKTFAMKPTKSSSRHQKPSTYLENSQKNSKVKLKEPPKQEDKQKSATSTDLNKSQPVVSGGGCVHDTKTSGQLSKPKETSSKSHKKPKFKETGCSEKPSKSLAGCSKFCTGIKDDDAPSYKFTVCTSAKQNKLASRMKRSKRKIRQISKHVKRGTRKSMKKLKDICKTIHARRAIGFKCNLKKCESALMNCSKTSCSKLDSLHKGSKKVKSKKNKDKKGHTGCQANLRHTGTMTDELNANRNVNDKSIETVEDKETNT</sequence>
<feature type="compositionally biased region" description="Polar residues" evidence="1">
    <location>
        <begin position="450"/>
        <end position="462"/>
    </location>
</feature>
<feature type="region of interest" description="Disordered" evidence="1">
    <location>
        <begin position="274"/>
        <end position="329"/>
    </location>
</feature>
<feature type="compositionally biased region" description="Basic and acidic residues" evidence="1">
    <location>
        <begin position="494"/>
        <end position="504"/>
    </location>
</feature>
<feature type="compositionally biased region" description="Basic and acidic residues" evidence="1">
    <location>
        <begin position="1"/>
        <end position="15"/>
    </location>
</feature>
<dbReference type="EMBL" id="KQ434899">
    <property type="protein sequence ID" value="KZC10862.1"/>
    <property type="molecule type" value="Genomic_DNA"/>
</dbReference>
<feature type="compositionally biased region" description="Basic and acidic residues" evidence="1">
    <location>
        <begin position="437"/>
        <end position="449"/>
    </location>
</feature>
<dbReference type="AlphaFoldDB" id="A0A154PGA0"/>
<feature type="compositionally biased region" description="Basic and acidic residues" evidence="1">
    <location>
        <begin position="286"/>
        <end position="297"/>
    </location>
</feature>
<evidence type="ECO:0000313" key="2">
    <source>
        <dbReference type="EMBL" id="KZC10862.1"/>
    </source>
</evidence>
<feature type="compositionally biased region" description="Basic and acidic residues" evidence="1">
    <location>
        <begin position="341"/>
        <end position="359"/>
    </location>
</feature>
<feature type="compositionally biased region" description="Polar residues" evidence="1">
    <location>
        <begin position="364"/>
        <end position="374"/>
    </location>
</feature>
<feature type="compositionally biased region" description="Polar residues" evidence="1">
    <location>
        <begin position="423"/>
        <end position="433"/>
    </location>
</feature>
<reference evidence="2 3" key="1">
    <citation type="submission" date="2015-07" db="EMBL/GenBank/DDBJ databases">
        <title>The genome of Dufourea novaeangliae.</title>
        <authorList>
            <person name="Pan H."/>
            <person name="Kapheim K."/>
        </authorList>
    </citation>
    <scope>NUCLEOTIDE SEQUENCE [LARGE SCALE GENOMIC DNA]</scope>
    <source>
        <strain evidence="2">0120121106</strain>
        <tissue evidence="2">Whole body</tissue>
    </source>
</reference>
<feature type="region of interest" description="Disordered" evidence="1">
    <location>
        <begin position="341"/>
        <end position="374"/>
    </location>
</feature>
<protein>
    <submittedName>
        <fullName evidence="2">Uncharacterized protein</fullName>
    </submittedName>
</protein>
<feature type="compositionally biased region" description="Basic residues" evidence="1">
    <location>
        <begin position="609"/>
        <end position="625"/>
    </location>
</feature>
<keyword evidence="3" id="KW-1185">Reference proteome</keyword>
<dbReference type="OrthoDB" id="7588182at2759"/>
<evidence type="ECO:0000256" key="1">
    <source>
        <dbReference type="SAM" id="MobiDB-lite"/>
    </source>
</evidence>
<gene>
    <name evidence="2" type="ORF">WN55_01561</name>
</gene>
<dbReference type="Proteomes" id="UP000076502">
    <property type="component" value="Unassembled WGS sequence"/>
</dbReference>
<accession>A0A154PGA0</accession>
<organism evidence="2 3">
    <name type="scientific">Dufourea novaeangliae</name>
    <name type="common">Sweat bee</name>
    <dbReference type="NCBI Taxonomy" id="178035"/>
    <lineage>
        <taxon>Eukaryota</taxon>
        <taxon>Metazoa</taxon>
        <taxon>Ecdysozoa</taxon>
        <taxon>Arthropoda</taxon>
        <taxon>Hexapoda</taxon>
        <taxon>Insecta</taxon>
        <taxon>Pterygota</taxon>
        <taxon>Neoptera</taxon>
        <taxon>Endopterygota</taxon>
        <taxon>Hymenoptera</taxon>
        <taxon>Apocrita</taxon>
        <taxon>Aculeata</taxon>
        <taxon>Apoidea</taxon>
        <taxon>Anthophila</taxon>
        <taxon>Halictidae</taxon>
        <taxon>Rophitinae</taxon>
        <taxon>Dufourea</taxon>
    </lineage>
</organism>
<proteinExistence type="predicted"/>
<feature type="region of interest" description="Disordered" evidence="1">
    <location>
        <begin position="1"/>
        <end position="54"/>
    </location>
</feature>
<feature type="region of interest" description="Disordered" evidence="1">
    <location>
        <begin position="607"/>
        <end position="663"/>
    </location>
</feature>
<name>A0A154PGA0_DUFNO</name>
<feature type="compositionally biased region" description="Basic and acidic residues" evidence="1">
    <location>
        <begin position="306"/>
        <end position="318"/>
    </location>
</feature>
<feature type="compositionally biased region" description="Basic and acidic residues" evidence="1">
    <location>
        <begin position="648"/>
        <end position="663"/>
    </location>
</feature>
<evidence type="ECO:0000313" key="3">
    <source>
        <dbReference type="Proteomes" id="UP000076502"/>
    </source>
</evidence>
<feature type="region of interest" description="Disordered" evidence="1">
    <location>
        <begin position="410"/>
        <end position="506"/>
    </location>
</feature>
<feature type="compositionally biased region" description="Polar residues" evidence="1">
    <location>
        <begin position="628"/>
        <end position="647"/>
    </location>
</feature>